<keyword evidence="1" id="KW-0534">Nitrate assimilation</keyword>
<dbReference type="Gene3D" id="1.10.3480.10">
    <property type="entry name" value="TorD-like"/>
    <property type="match status" value="1"/>
</dbReference>
<dbReference type="PANTHER" id="PTHR43680">
    <property type="entry name" value="NITRATE REDUCTASE MOLYBDENUM COFACTOR ASSEMBLY CHAPERONE"/>
    <property type="match status" value="1"/>
</dbReference>
<dbReference type="GO" id="GO:0016530">
    <property type="term" value="F:metallochaperone activity"/>
    <property type="evidence" value="ECO:0007669"/>
    <property type="project" value="TreeGrafter"/>
</dbReference>
<evidence type="ECO:0000313" key="3">
    <source>
        <dbReference type="EMBL" id="NEE00628.1"/>
    </source>
</evidence>
<dbReference type="PANTHER" id="PTHR43680:SF2">
    <property type="entry name" value="NITRATE REDUCTASE MOLYBDENUM COFACTOR ASSEMBLY CHAPERONE NARJ"/>
    <property type="match status" value="1"/>
</dbReference>
<dbReference type="GO" id="GO:0042128">
    <property type="term" value="P:nitrate assimilation"/>
    <property type="evidence" value="ECO:0007669"/>
    <property type="project" value="UniProtKB-KW"/>
</dbReference>
<dbReference type="InterPro" id="IPR003765">
    <property type="entry name" value="NO3_reductase_chaperone_NarJ"/>
</dbReference>
<proteinExistence type="predicted"/>
<evidence type="ECO:0000256" key="2">
    <source>
        <dbReference type="SAM" id="MobiDB-lite"/>
    </source>
</evidence>
<dbReference type="SUPFAM" id="SSF89155">
    <property type="entry name" value="TorD-like"/>
    <property type="match status" value="1"/>
</dbReference>
<dbReference type="Proteomes" id="UP000475214">
    <property type="component" value="Unassembled WGS sequence"/>
</dbReference>
<dbReference type="NCBIfam" id="TIGR00684">
    <property type="entry name" value="narJ"/>
    <property type="match status" value="1"/>
</dbReference>
<protein>
    <submittedName>
        <fullName evidence="3">Nitrate reductase molybdenum cofactor assembly chaperone</fullName>
    </submittedName>
</protein>
<keyword evidence="4" id="KW-1185">Reference proteome</keyword>
<name>A0A6L9S7X5_9ACTN</name>
<dbReference type="InterPro" id="IPR020945">
    <property type="entry name" value="DMSO/NO3_reduct_chaperone"/>
</dbReference>
<dbReference type="EMBL" id="JAAGOA010000006">
    <property type="protein sequence ID" value="NEE00628.1"/>
    <property type="molecule type" value="Genomic_DNA"/>
</dbReference>
<organism evidence="3 4">
    <name type="scientific">Phytoactinopolyspora halotolerans</name>
    <dbReference type="NCBI Taxonomy" id="1981512"/>
    <lineage>
        <taxon>Bacteria</taxon>
        <taxon>Bacillati</taxon>
        <taxon>Actinomycetota</taxon>
        <taxon>Actinomycetes</taxon>
        <taxon>Jiangellales</taxon>
        <taxon>Jiangellaceae</taxon>
        <taxon>Phytoactinopolyspora</taxon>
    </lineage>
</organism>
<dbReference type="GO" id="GO:0051082">
    <property type="term" value="F:unfolded protein binding"/>
    <property type="evidence" value="ECO:0007669"/>
    <property type="project" value="InterPro"/>
</dbReference>
<dbReference type="InterPro" id="IPR036411">
    <property type="entry name" value="TorD-like_sf"/>
</dbReference>
<gene>
    <name evidence="3" type="primary">narJ</name>
    <name evidence="3" type="ORF">G1H10_10655</name>
</gene>
<dbReference type="Pfam" id="PF02613">
    <property type="entry name" value="Nitrate_red_del"/>
    <property type="match status" value="1"/>
</dbReference>
<comment type="caution">
    <text evidence="3">The sequence shown here is derived from an EMBL/GenBank/DDBJ whole genome shotgun (WGS) entry which is preliminary data.</text>
</comment>
<reference evidence="3 4" key="1">
    <citation type="submission" date="2020-02" db="EMBL/GenBank/DDBJ databases">
        <authorList>
            <person name="Li X.-J."/>
            <person name="Han X.-M."/>
        </authorList>
    </citation>
    <scope>NUCLEOTIDE SEQUENCE [LARGE SCALE GENOMIC DNA]</scope>
    <source>
        <strain evidence="3 4">CCTCC AB 2017055</strain>
    </source>
</reference>
<evidence type="ECO:0000256" key="1">
    <source>
        <dbReference type="ARBA" id="ARBA00023063"/>
    </source>
</evidence>
<feature type="region of interest" description="Disordered" evidence="2">
    <location>
        <begin position="205"/>
        <end position="239"/>
    </location>
</feature>
<dbReference type="RefSeq" id="WP_163736674.1">
    <property type="nucleotide sequence ID" value="NZ_JAAGOA010000006.1"/>
</dbReference>
<dbReference type="AlphaFoldDB" id="A0A6L9S7X5"/>
<accession>A0A6L9S7X5</accession>
<evidence type="ECO:0000313" key="4">
    <source>
        <dbReference type="Proteomes" id="UP000475214"/>
    </source>
</evidence>
<sequence>MRERLSAGVSRATARAAARQVASRVLTYPDDRLLDELGLLRSAVEAPGMLPDGTREPLAQVLEHIRATPLGEQQRQYVATFDLRKRCCLYLTWWAHGDTRNRGYALVGFKQAYRNAGMEPPRNELPDHLAVVLEFAAAGDPEAGEALLCEHRPGLELLRQALHKAASPYAGAVDAVCATLPHASADVAAAAQRIAAAGPPAELVGLEGAGPQPIQLQPYDPHRRGSEPFGTNLDGAVSR</sequence>
<dbReference type="GO" id="GO:0051131">
    <property type="term" value="P:chaperone-mediated protein complex assembly"/>
    <property type="evidence" value="ECO:0007669"/>
    <property type="project" value="InterPro"/>
</dbReference>